<keyword evidence="2" id="KW-1185">Reference proteome</keyword>
<protein>
    <submittedName>
        <fullName evidence="1">Uncharacterized protein</fullName>
    </submittedName>
</protein>
<accession>A0A5C6M5X5</accession>
<reference evidence="1 2" key="1">
    <citation type="submission" date="2019-08" db="EMBL/GenBank/DDBJ databases">
        <title>100 year-old enigma solved: identification of Planctomyces bekefii, the type genus and species of the phylum Planctomycetes.</title>
        <authorList>
            <person name="Svetlana D.N."/>
            <person name="Overmann J."/>
        </authorList>
    </citation>
    <scope>NUCLEOTIDE SEQUENCE [LARGE SCALE GENOMIC DNA]</scope>
    <source>
        <strain evidence="1">Phe10_nw2017</strain>
    </source>
</reference>
<feature type="non-terminal residue" evidence="1">
    <location>
        <position position="1"/>
    </location>
</feature>
<proteinExistence type="predicted"/>
<dbReference type="AlphaFoldDB" id="A0A5C6M5X5"/>
<evidence type="ECO:0000313" key="2">
    <source>
        <dbReference type="Proteomes" id="UP000321083"/>
    </source>
</evidence>
<dbReference type="EMBL" id="SRHE01000235">
    <property type="protein sequence ID" value="TWW09565.1"/>
    <property type="molecule type" value="Genomic_DNA"/>
</dbReference>
<sequence>QLFGEIVILCRAHGSAFPEGQVSE</sequence>
<name>A0A5C6M5X5_9PLAN</name>
<reference evidence="1 2" key="2">
    <citation type="submission" date="2019-08" db="EMBL/GenBank/DDBJ databases">
        <authorList>
            <person name="Henke P."/>
        </authorList>
    </citation>
    <scope>NUCLEOTIDE SEQUENCE [LARGE SCALE GENOMIC DNA]</scope>
    <source>
        <strain evidence="1">Phe10_nw2017</strain>
    </source>
</reference>
<comment type="caution">
    <text evidence="1">The sequence shown here is derived from an EMBL/GenBank/DDBJ whole genome shotgun (WGS) entry which is preliminary data.</text>
</comment>
<organism evidence="1 2">
    <name type="scientific">Planctomyces bekefii</name>
    <dbReference type="NCBI Taxonomy" id="1653850"/>
    <lineage>
        <taxon>Bacteria</taxon>
        <taxon>Pseudomonadati</taxon>
        <taxon>Planctomycetota</taxon>
        <taxon>Planctomycetia</taxon>
        <taxon>Planctomycetales</taxon>
        <taxon>Planctomycetaceae</taxon>
        <taxon>Planctomyces</taxon>
    </lineage>
</organism>
<evidence type="ECO:0000313" key="1">
    <source>
        <dbReference type="EMBL" id="TWW09565.1"/>
    </source>
</evidence>
<dbReference type="Proteomes" id="UP000321083">
    <property type="component" value="Unassembled WGS sequence"/>
</dbReference>
<gene>
    <name evidence="1" type="ORF">E3A20_13020</name>
</gene>